<keyword evidence="2" id="KW-1185">Reference proteome</keyword>
<dbReference type="Proteomes" id="UP000092461">
    <property type="component" value="Unassembled WGS sequence"/>
</dbReference>
<dbReference type="VEuPathDB" id="VectorBase:LLOJ000440"/>
<dbReference type="EnsemblMetazoa" id="LLOJ000440-RA">
    <property type="protein sequence ID" value="LLOJ000440-PA"/>
    <property type="gene ID" value="LLOJ000440"/>
</dbReference>
<proteinExistence type="predicted"/>
<evidence type="ECO:0000313" key="1">
    <source>
        <dbReference type="EnsemblMetazoa" id="LLOJ000440-PA"/>
    </source>
</evidence>
<name>A0A1B0C918_LUTLO</name>
<dbReference type="EMBL" id="AJWK01001777">
    <property type="status" value="NOT_ANNOTATED_CDS"/>
    <property type="molecule type" value="Genomic_DNA"/>
</dbReference>
<organism evidence="1 2">
    <name type="scientific">Lutzomyia longipalpis</name>
    <name type="common">Sand fly</name>
    <dbReference type="NCBI Taxonomy" id="7200"/>
    <lineage>
        <taxon>Eukaryota</taxon>
        <taxon>Metazoa</taxon>
        <taxon>Ecdysozoa</taxon>
        <taxon>Arthropoda</taxon>
        <taxon>Hexapoda</taxon>
        <taxon>Insecta</taxon>
        <taxon>Pterygota</taxon>
        <taxon>Neoptera</taxon>
        <taxon>Endopterygota</taxon>
        <taxon>Diptera</taxon>
        <taxon>Nematocera</taxon>
        <taxon>Psychodoidea</taxon>
        <taxon>Psychodidae</taxon>
        <taxon>Lutzomyia</taxon>
        <taxon>Lutzomyia</taxon>
    </lineage>
</organism>
<protein>
    <submittedName>
        <fullName evidence="1">Uncharacterized protein</fullName>
    </submittedName>
</protein>
<dbReference type="EMBL" id="AJWK01001778">
    <property type="status" value="NOT_ANNOTATED_CDS"/>
    <property type="molecule type" value="Genomic_DNA"/>
</dbReference>
<dbReference type="AlphaFoldDB" id="A0A1B0C918"/>
<sequence>MWKWLPHHLPLGHPQNPLFKVYRKLHDVEEKTTKVSTLISYAEGKILCQVAGKSRVCGISYIETMMENKTRVPLETVRRGREVAQSNNSCDFNRLWLLQHTYARGGGYPVAFGRTTRCKSKRKRENYSISLPPGILTPHAAELCSPMWGFVVLVECEKIVVMKNDL</sequence>
<accession>A0A1B0C918</accession>
<reference evidence="1" key="1">
    <citation type="submission" date="2020-05" db="UniProtKB">
        <authorList>
            <consortium name="EnsemblMetazoa"/>
        </authorList>
    </citation>
    <scope>IDENTIFICATION</scope>
    <source>
        <strain evidence="1">Jacobina</strain>
    </source>
</reference>
<evidence type="ECO:0000313" key="2">
    <source>
        <dbReference type="Proteomes" id="UP000092461"/>
    </source>
</evidence>
<dbReference type="EMBL" id="AJWK01001779">
    <property type="status" value="NOT_ANNOTATED_CDS"/>
    <property type="molecule type" value="Genomic_DNA"/>
</dbReference>